<sequence length="645" mass="68862">MTGPDPSSLIHDLLSGTAPFALIARDGTTVEVLTGDVVDVELLRDIPLTDATGTAREVLALVPFRQVRERGFVCHDDGAPLRCLVVDERVSLDRAETVASLPSSPIPLADAGFDIADEEYADIVRRVIADEIGRGEGANFVIRRDFVAGVDVDPRVAALTWFRALLEHEKGAYWTFAVVTEGHIAVGASPEAHVSAKAGIVTMNPISGTFRHPAGGATAETLAEFLRSTKETEELFMVVDEELKMMSAVCSDGGRITGPHLKVMSRLTHTEYMLRGRSDLDPRDILRETMFAPTVTGSPMQNACTVIARHETTPRGYYSGVAALFTPNGATEGPTHDLDAPILIRTAYLVDGRLRVPVGATLVRHSDPDGEVGETHGKAAGVLGAIGAIPRDVPAAPADADPDAPVSERRPLAEDPAIAELLASRNDRLAPFWMNPQDPDGSGPFAGRTALVVDAEDRFTTMLAHQLRHLGLETRIVHWSEVTDADLDAADLVVSGPGPGDPRDDSPRMAAMRHVVGRRRAAGAPLLAVCLSHQILADSLGIDLRPLAQPHQGLQKTVDVFGEPASIGFYNTFTARVAPGDTQRGMTVGQGSVTTEIVTDVAADAETGDVYALRGPGYASVQGHLESILSRDGMRTLERLIAHVL</sequence>
<dbReference type="PANTHER" id="PTHR11236">
    <property type="entry name" value="AMINOBENZOATE/ANTHRANILATE SYNTHASE"/>
    <property type="match status" value="1"/>
</dbReference>
<dbReference type="EC" id="4.1.3.27" evidence="1"/>
<dbReference type="Gene3D" id="3.60.120.10">
    <property type="entry name" value="Anthranilate synthase"/>
    <property type="match status" value="1"/>
</dbReference>
<evidence type="ECO:0000256" key="2">
    <source>
        <dbReference type="ARBA" id="ARBA00022962"/>
    </source>
</evidence>
<dbReference type="InterPro" id="IPR015890">
    <property type="entry name" value="Chorismate_C"/>
</dbReference>
<dbReference type="GO" id="GO:0000162">
    <property type="term" value="P:L-tryptophan biosynthetic process"/>
    <property type="evidence" value="ECO:0007669"/>
    <property type="project" value="TreeGrafter"/>
</dbReference>
<evidence type="ECO:0000256" key="4">
    <source>
        <dbReference type="ARBA" id="ARBA00047683"/>
    </source>
</evidence>
<evidence type="ECO:0000259" key="6">
    <source>
        <dbReference type="Pfam" id="PF00425"/>
    </source>
</evidence>
<evidence type="ECO:0000256" key="3">
    <source>
        <dbReference type="ARBA" id="ARBA00023239"/>
    </source>
</evidence>
<comment type="catalytic activity">
    <reaction evidence="4">
        <text>chorismate + L-glutamine = anthranilate + pyruvate + L-glutamate + H(+)</text>
        <dbReference type="Rhea" id="RHEA:21732"/>
        <dbReference type="ChEBI" id="CHEBI:15361"/>
        <dbReference type="ChEBI" id="CHEBI:15378"/>
        <dbReference type="ChEBI" id="CHEBI:16567"/>
        <dbReference type="ChEBI" id="CHEBI:29748"/>
        <dbReference type="ChEBI" id="CHEBI:29985"/>
        <dbReference type="ChEBI" id="CHEBI:58359"/>
        <dbReference type="EC" id="4.1.3.27"/>
    </reaction>
</comment>
<evidence type="ECO:0000256" key="1">
    <source>
        <dbReference type="ARBA" id="ARBA00012266"/>
    </source>
</evidence>
<dbReference type="PRINTS" id="PR00096">
    <property type="entry name" value="GATASE"/>
</dbReference>
<dbReference type="PROSITE" id="PS51273">
    <property type="entry name" value="GATASE_TYPE_1"/>
    <property type="match status" value="1"/>
</dbReference>
<dbReference type="Pfam" id="PF00117">
    <property type="entry name" value="GATase"/>
    <property type="match status" value="1"/>
</dbReference>
<dbReference type="GO" id="GO:0004049">
    <property type="term" value="F:anthranilate synthase activity"/>
    <property type="evidence" value="ECO:0007669"/>
    <property type="project" value="UniProtKB-EC"/>
</dbReference>
<accession>A0A147F6L9</accession>
<dbReference type="InterPro" id="IPR006221">
    <property type="entry name" value="TrpG/PapA_dom"/>
</dbReference>
<evidence type="ECO:0000259" key="5">
    <source>
        <dbReference type="Pfam" id="PF00117"/>
    </source>
</evidence>
<feature type="domain" description="Glutamine amidotransferase" evidence="5">
    <location>
        <begin position="451"/>
        <end position="640"/>
    </location>
</feature>
<dbReference type="Pfam" id="PF00425">
    <property type="entry name" value="Chorismate_bind"/>
    <property type="match status" value="1"/>
</dbReference>
<protein>
    <recommendedName>
        <fullName evidence="1">anthranilate synthase</fullName>
        <ecNumber evidence="1">4.1.3.27</ecNumber>
    </recommendedName>
</protein>
<comment type="caution">
    <text evidence="7">The sequence shown here is derived from an EMBL/GenBank/DDBJ whole genome shotgun (WGS) entry which is preliminary data.</text>
</comment>
<dbReference type="PANTHER" id="PTHR11236:SF49">
    <property type="entry name" value="ANTHRANILATE SYNTHASE COMPONENT 1"/>
    <property type="match status" value="1"/>
</dbReference>
<dbReference type="CDD" id="cd01743">
    <property type="entry name" value="GATase1_Anthranilate_Synthase"/>
    <property type="match status" value="1"/>
</dbReference>
<gene>
    <name evidence="7" type="ORF">RSA3_10815</name>
</gene>
<feature type="domain" description="Chorismate-utilising enzyme C-terminal" evidence="6">
    <location>
        <begin position="117"/>
        <end position="378"/>
    </location>
</feature>
<keyword evidence="3" id="KW-0456">Lyase</keyword>
<proteinExistence type="predicted"/>
<dbReference type="InterPro" id="IPR017926">
    <property type="entry name" value="GATASE"/>
</dbReference>
<organism evidence="7 8">
    <name type="scientific">Microbacterium testaceum</name>
    <name type="common">Aureobacterium testaceum</name>
    <name type="synonym">Brevibacterium testaceum</name>
    <dbReference type="NCBI Taxonomy" id="2033"/>
    <lineage>
        <taxon>Bacteria</taxon>
        <taxon>Bacillati</taxon>
        <taxon>Actinomycetota</taxon>
        <taxon>Actinomycetes</taxon>
        <taxon>Micrococcales</taxon>
        <taxon>Microbacteriaceae</taxon>
        <taxon>Microbacterium</taxon>
    </lineage>
</organism>
<dbReference type="SUPFAM" id="SSF56322">
    <property type="entry name" value="ADC synthase"/>
    <property type="match status" value="1"/>
</dbReference>
<dbReference type="PATRIC" id="fig|2033.7.peg.2917"/>
<dbReference type="SUPFAM" id="SSF52317">
    <property type="entry name" value="Class I glutamine amidotransferase-like"/>
    <property type="match status" value="1"/>
</dbReference>
<name>A0A147F6L9_MICTE</name>
<dbReference type="InterPro" id="IPR019999">
    <property type="entry name" value="Anth_synth_I-like"/>
</dbReference>
<dbReference type="AlphaFoldDB" id="A0A147F6L9"/>
<evidence type="ECO:0000313" key="8">
    <source>
        <dbReference type="Proteomes" id="UP000072189"/>
    </source>
</evidence>
<dbReference type="Proteomes" id="UP000072189">
    <property type="component" value="Unassembled WGS sequence"/>
</dbReference>
<dbReference type="EMBL" id="LDRV01000066">
    <property type="protein sequence ID" value="KTS11200.1"/>
    <property type="molecule type" value="Genomic_DNA"/>
</dbReference>
<dbReference type="Gene3D" id="3.40.50.880">
    <property type="match status" value="1"/>
</dbReference>
<dbReference type="RefSeq" id="WP_058614352.1">
    <property type="nucleotide sequence ID" value="NZ_LDRV01000066.1"/>
</dbReference>
<keyword evidence="2" id="KW-0315">Glutamine amidotransferase</keyword>
<dbReference type="InterPro" id="IPR005801">
    <property type="entry name" value="ADC_synthase"/>
</dbReference>
<evidence type="ECO:0000313" key="7">
    <source>
        <dbReference type="EMBL" id="KTS11200.1"/>
    </source>
</evidence>
<dbReference type="InterPro" id="IPR029062">
    <property type="entry name" value="Class_I_gatase-like"/>
</dbReference>
<reference evidence="7 8" key="1">
    <citation type="journal article" date="2016" name="Front. Microbiol.">
        <title>Genomic Resource of Rice Seed Associated Bacteria.</title>
        <authorList>
            <person name="Midha S."/>
            <person name="Bansal K."/>
            <person name="Sharma S."/>
            <person name="Kumar N."/>
            <person name="Patil P.P."/>
            <person name="Chaudhry V."/>
            <person name="Patil P.B."/>
        </authorList>
    </citation>
    <scope>NUCLEOTIDE SEQUENCE [LARGE SCALE GENOMIC DNA]</scope>
    <source>
        <strain evidence="7 8">RSA3</strain>
    </source>
</reference>